<comment type="caution">
    <text evidence="2">The sequence shown here is derived from an EMBL/GenBank/DDBJ whole genome shotgun (WGS) entry which is preliminary data.</text>
</comment>
<reference evidence="2 3" key="1">
    <citation type="journal article" date="2016" name="Antonie Van Leeuwenhoek">
        <title>Denitratimonas tolerans gen. nov., sp. nov., a denitrifying bacterium isolated from a bioreactor for tannery wastewater treatment.</title>
        <authorList>
            <person name="Han S.I."/>
            <person name="Kim J.O."/>
            <person name="Lee Y.R."/>
            <person name="Ekpeghere K.I."/>
            <person name="Koh S.C."/>
            <person name="Whang K.S."/>
        </authorList>
    </citation>
    <scope>NUCLEOTIDE SEQUENCE [LARGE SCALE GENOMIC DNA]</scope>
    <source>
        <strain evidence="2 3">KACC 17565</strain>
    </source>
</reference>
<keyword evidence="1" id="KW-0472">Membrane</keyword>
<protein>
    <submittedName>
        <fullName evidence="2">CDP-alcohol phosphatidyltransferase family protein</fullName>
        <ecNumber evidence="2">2.7.8.-</ecNumber>
    </submittedName>
</protein>
<dbReference type="EC" id="2.7.8.-" evidence="2"/>
<organism evidence="2 3">
    <name type="scientific">Denitratimonas tolerans</name>
    <dbReference type="NCBI Taxonomy" id="1338420"/>
    <lineage>
        <taxon>Bacteria</taxon>
        <taxon>Pseudomonadati</taxon>
        <taxon>Pseudomonadota</taxon>
        <taxon>Gammaproteobacteria</taxon>
        <taxon>Lysobacterales</taxon>
        <taxon>Lysobacteraceae</taxon>
        <taxon>Denitratimonas</taxon>
    </lineage>
</organism>
<accession>A0AAW9R7A1</accession>
<proteinExistence type="predicted"/>
<name>A0AAW9R7A1_9GAMM</name>
<dbReference type="RefSeq" id="WP_337335700.1">
    <property type="nucleotide sequence ID" value="NZ_JBBDHC010000013.1"/>
</dbReference>
<keyword evidence="1" id="KW-1133">Transmembrane helix</keyword>
<dbReference type="GO" id="GO:0016780">
    <property type="term" value="F:phosphotransferase activity, for other substituted phosphate groups"/>
    <property type="evidence" value="ECO:0007669"/>
    <property type="project" value="InterPro"/>
</dbReference>
<evidence type="ECO:0000313" key="3">
    <source>
        <dbReference type="Proteomes" id="UP001364472"/>
    </source>
</evidence>
<dbReference type="GO" id="GO:0016020">
    <property type="term" value="C:membrane"/>
    <property type="evidence" value="ECO:0007669"/>
    <property type="project" value="InterPro"/>
</dbReference>
<keyword evidence="3" id="KW-1185">Reference proteome</keyword>
<evidence type="ECO:0000313" key="2">
    <source>
        <dbReference type="EMBL" id="MEJ1249982.1"/>
    </source>
</evidence>
<evidence type="ECO:0000256" key="1">
    <source>
        <dbReference type="SAM" id="Phobius"/>
    </source>
</evidence>
<dbReference type="InterPro" id="IPR000462">
    <property type="entry name" value="CDP-OH_P_trans"/>
</dbReference>
<feature type="transmembrane region" description="Helical" evidence="1">
    <location>
        <begin position="154"/>
        <end position="170"/>
    </location>
</feature>
<feature type="transmembrane region" description="Helical" evidence="1">
    <location>
        <begin position="116"/>
        <end position="133"/>
    </location>
</feature>
<dbReference type="GO" id="GO:0008654">
    <property type="term" value="P:phospholipid biosynthetic process"/>
    <property type="evidence" value="ECO:0007669"/>
    <property type="project" value="InterPro"/>
</dbReference>
<keyword evidence="2" id="KW-0808">Transferase</keyword>
<gene>
    <name evidence="2" type="ORF">WB794_09890</name>
</gene>
<sequence length="207" mass="21861">MSEADRRPLTTRSARWATALARALSRTPITPNQISVLGIGFALAGAALLFYWPMPWGFVGAAACVQLRLLCNMLDGMVAIEGGRQSPVGTLYNELPDRIEDALLLVALGHAAGYDALGWLMALLAALTAYIRVTGGSLGFPQDFRGPQAKPHRMAVMTAALVIGAAELHWRGSSHALLAGGLVIAFGSALTCVLRTRAIAAQLRARG</sequence>
<dbReference type="Proteomes" id="UP001364472">
    <property type="component" value="Unassembled WGS sequence"/>
</dbReference>
<keyword evidence="1" id="KW-0812">Transmembrane</keyword>
<dbReference type="AlphaFoldDB" id="A0AAW9R7A1"/>
<dbReference type="EMBL" id="JBBDHC010000013">
    <property type="protein sequence ID" value="MEJ1249982.1"/>
    <property type="molecule type" value="Genomic_DNA"/>
</dbReference>
<dbReference type="InterPro" id="IPR043130">
    <property type="entry name" value="CDP-OH_PTrfase_TM_dom"/>
</dbReference>
<feature type="transmembrane region" description="Helical" evidence="1">
    <location>
        <begin position="34"/>
        <end position="52"/>
    </location>
</feature>
<feature type="transmembrane region" description="Helical" evidence="1">
    <location>
        <begin position="176"/>
        <end position="194"/>
    </location>
</feature>
<dbReference type="Pfam" id="PF01066">
    <property type="entry name" value="CDP-OH_P_transf"/>
    <property type="match status" value="1"/>
</dbReference>
<dbReference type="Gene3D" id="1.20.120.1760">
    <property type="match status" value="1"/>
</dbReference>